<dbReference type="PANTHER" id="PTHR22255">
    <property type="entry name" value="LP06548P"/>
    <property type="match status" value="1"/>
</dbReference>
<dbReference type="InterPro" id="IPR055470">
    <property type="entry name" value="DUF7042"/>
</dbReference>
<dbReference type="RefSeq" id="XP_018017560.2">
    <property type="nucleotide sequence ID" value="XM_018162071.2"/>
</dbReference>
<evidence type="ECO:0000259" key="2">
    <source>
        <dbReference type="Pfam" id="PF23069"/>
    </source>
</evidence>
<evidence type="ECO:0000259" key="3">
    <source>
        <dbReference type="Pfam" id="PF23071"/>
    </source>
</evidence>
<feature type="region of interest" description="Disordered" evidence="1">
    <location>
        <begin position="79"/>
        <end position="99"/>
    </location>
</feature>
<protein>
    <submittedName>
        <fullName evidence="5">Uncharacterized protein LOC108674161</fullName>
    </submittedName>
</protein>
<dbReference type="OrthoDB" id="6345272at2759"/>
<dbReference type="PANTHER" id="PTHR22255:SF4">
    <property type="entry name" value="CATION-INDEPENDENT MANNOSE-6-PHOSPHATE RECEPTOR"/>
    <property type="match status" value="1"/>
</dbReference>
<keyword evidence="4" id="KW-1185">Reference proteome</keyword>
<organism evidence="4 5">
    <name type="scientific">Hyalella azteca</name>
    <name type="common">Amphipod</name>
    <dbReference type="NCBI Taxonomy" id="294128"/>
    <lineage>
        <taxon>Eukaryota</taxon>
        <taxon>Metazoa</taxon>
        <taxon>Ecdysozoa</taxon>
        <taxon>Arthropoda</taxon>
        <taxon>Crustacea</taxon>
        <taxon>Multicrustacea</taxon>
        <taxon>Malacostraca</taxon>
        <taxon>Eumalacostraca</taxon>
        <taxon>Peracarida</taxon>
        <taxon>Amphipoda</taxon>
        <taxon>Senticaudata</taxon>
        <taxon>Talitrida</taxon>
        <taxon>Talitroidea</taxon>
        <taxon>Hyalellidae</taxon>
        <taxon>Hyalella</taxon>
    </lineage>
</organism>
<dbReference type="Pfam" id="PF23071">
    <property type="entry name" value="DUF7044"/>
    <property type="match status" value="1"/>
</dbReference>
<feature type="domain" description="DUF7042" evidence="2">
    <location>
        <begin position="134"/>
        <end position="278"/>
    </location>
</feature>
<feature type="non-terminal residue" evidence="5">
    <location>
        <position position="334"/>
    </location>
</feature>
<dbReference type="InterPro" id="IPR055472">
    <property type="entry name" value="DUF7044"/>
</dbReference>
<dbReference type="KEGG" id="hazt:108674161"/>
<accession>A0A8B7NV19</accession>
<dbReference type="AlphaFoldDB" id="A0A8B7NV19"/>
<feature type="domain" description="DUF7044" evidence="3">
    <location>
        <begin position="2"/>
        <end position="66"/>
    </location>
</feature>
<evidence type="ECO:0000256" key="1">
    <source>
        <dbReference type="SAM" id="MobiDB-lite"/>
    </source>
</evidence>
<reference evidence="5" key="1">
    <citation type="submission" date="2025-08" db="UniProtKB">
        <authorList>
            <consortium name="RefSeq"/>
        </authorList>
    </citation>
    <scope>IDENTIFICATION</scope>
</reference>
<gene>
    <name evidence="5" type="primary">LOC108674161</name>
</gene>
<evidence type="ECO:0000313" key="4">
    <source>
        <dbReference type="Proteomes" id="UP000694843"/>
    </source>
</evidence>
<dbReference type="Pfam" id="PF23069">
    <property type="entry name" value="DUF7042"/>
    <property type="match status" value="1"/>
</dbReference>
<sequence length="334" mass="37355">MITIAHTAVHGWGDCLHRHKRHYVLAQGQCHRCLHLLVVSPNVVVVTTRRGGRCYHTVQEARDSCPEVLNHQHHEYLQQDGDHNHHHNPTSNRRHGEQLSDEELRAELEAVRLEYEQQMLYKVKSSWGDESIAEVECPISGVFTFTYERGKPTVGHGFDDPHDPHGRDGGGVLCPRPTSEMSNCPYGFGLNVHYRDCAYGQPDQLALQCLGGWRGAGGQHYMAVLDTSVGGADPGPRYRCAMYREETSTGRIHLAFSSDSTCDTLLYSPSDGYEKYLLTAVPAPPLPAAVTSQPLCHFPASLHGHWNAVMLDHSTLVYKDERNLKRSSVVCVRD</sequence>
<dbReference type="GeneID" id="108674161"/>
<name>A0A8B7NV19_HYAAZ</name>
<proteinExistence type="predicted"/>
<dbReference type="Proteomes" id="UP000694843">
    <property type="component" value="Unplaced"/>
</dbReference>
<evidence type="ECO:0000313" key="5">
    <source>
        <dbReference type="RefSeq" id="XP_018017560.2"/>
    </source>
</evidence>